<dbReference type="GO" id="GO:0005930">
    <property type="term" value="C:axoneme"/>
    <property type="evidence" value="ECO:0007669"/>
    <property type="project" value="TreeGrafter"/>
</dbReference>
<dbReference type="PANTHER" id="PTHR12509">
    <property type="entry name" value="SPERMATOGENESIS-ASSOCIATED 4-RELATED"/>
    <property type="match status" value="1"/>
</dbReference>
<comment type="caution">
    <text evidence="4">The sequence shown here is derived from an EMBL/GenBank/DDBJ whole genome shotgun (WGS) entry which is preliminary data.</text>
</comment>
<organism evidence="4 5">
    <name type="scientific">Chlorella vulgaris</name>
    <name type="common">Green alga</name>
    <dbReference type="NCBI Taxonomy" id="3077"/>
    <lineage>
        <taxon>Eukaryota</taxon>
        <taxon>Viridiplantae</taxon>
        <taxon>Chlorophyta</taxon>
        <taxon>core chlorophytes</taxon>
        <taxon>Trebouxiophyceae</taxon>
        <taxon>Chlorellales</taxon>
        <taxon>Chlorellaceae</taxon>
        <taxon>Chlorella clade</taxon>
        <taxon>Chlorella</taxon>
    </lineage>
</organism>
<dbReference type="PANTHER" id="PTHR12509:SF9">
    <property type="entry name" value="SPERM FLAGELLAR PROTEIN 1 ISOFORM X1"/>
    <property type="match status" value="1"/>
</dbReference>
<protein>
    <recommendedName>
        <fullName evidence="3">Calponin-homology (CH) domain-containing protein</fullName>
    </recommendedName>
</protein>
<accession>A0A9D4TF55</accession>
<dbReference type="InterPro" id="IPR010441">
    <property type="entry name" value="CH_2"/>
</dbReference>
<sequence>MALPECTEQELTAIYEWVDTVPLSRPKKSIARDFADGVLMAEIVHYFFPRLVELHNYSPAHSSVQKMYNWTTLNQRVFKRLGFSLAREQYEAVVNAEAHAVERVLKLVRTKMARFQLELTERAARQGDSWSQPDSPAGFGAARQGAAGHHAAAPAAEAAGDGNGVVRSMAGSIAALRLGDVSSKLAASGMLGRACDGTAPASFPSLDQAVAASIEDREQQLDELRETNEILENKISKLEQLLRLKDAKIQALLARLAADEPPPPAVAAS</sequence>
<proteinExistence type="predicted"/>
<dbReference type="GO" id="GO:0008017">
    <property type="term" value="F:microtubule binding"/>
    <property type="evidence" value="ECO:0007669"/>
    <property type="project" value="TreeGrafter"/>
</dbReference>
<dbReference type="AlphaFoldDB" id="A0A9D4TF55"/>
<evidence type="ECO:0000256" key="1">
    <source>
        <dbReference type="SAM" id="Coils"/>
    </source>
</evidence>
<dbReference type="EMBL" id="SIDB01000013">
    <property type="protein sequence ID" value="KAI3424063.1"/>
    <property type="molecule type" value="Genomic_DNA"/>
</dbReference>
<dbReference type="PROSITE" id="PS50021">
    <property type="entry name" value="CH"/>
    <property type="match status" value="1"/>
</dbReference>
<dbReference type="InterPro" id="IPR052111">
    <property type="entry name" value="Spermatogenesis_Ciliary_MAP"/>
</dbReference>
<reference evidence="4" key="1">
    <citation type="journal article" date="2019" name="Plant J.">
        <title>Chlorella vulgaris genome assembly and annotation reveals the molecular basis for metabolic acclimation to high light conditions.</title>
        <authorList>
            <person name="Cecchin M."/>
            <person name="Marcolungo L."/>
            <person name="Rossato M."/>
            <person name="Girolomoni L."/>
            <person name="Cosentino E."/>
            <person name="Cuine S."/>
            <person name="Li-Beisson Y."/>
            <person name="Delledonne M."/>
            <person name="Ballottari M."/>
        </authorList>
    </citation>
    <scope>NUCLEOTIDE SEQUENCE</scope>
    <source>
        <strain evidence="4">211/11P</strain>
    </source>
</reference>
<dbReference type="OrthoDB" id="193300at2759"/>
<dbReference type="FunFam" id="1.10.418.10:FF:000059">
    <property type="entry name" value="RIKEN cDNA 6430531B16 gene"/>
    <property type="match status" value="1"/>
</dbReference>
<dbReference type="Gene3D" id="1.10.418.10">
    <property type="entry name" value="Calponin-like domain"/>
    <property type="match status" value="1"/>
</dbReference>
<dbReference type="InterPro" id="IPR001715">
    <property type="entry name" value="CH_dom"/>
</dbReference>
<dbReference type="Pfam" id="PF06294">
    <property type="entry name" value="CH_2"/>
    <property type="match status" value="1"/>
</dbReference>
<dbReference type="SUPFAM" id="SSF47576">
    <property type="entry name" value="Calponin-homology domain, CH-domain"/>
    <property type="match status" value="1"/>
</dbReference>
<feature type="compositionally biased region" description="Low complexity" evidence="2">
    <location>
        <begin position="137"/>
        <end position="155"/>
    </location>
</feature>
<evidence type="ECO:0000313" key="5">
    <source>
        <dbReference type="Proteomes" id="UP001055712"/>
    </source>
</evidence>
<reference evidence="4" key="2">
    <citation type="submission" date="2020-11" db="EMBL/GenBank/DDBJ databases">
        <authorList>
            <person name="Cecchin M."/>
            <person name="Marcolungo L."/>
            <person name="Rossato M."/>
            <person name="Girolomoni L."/>
            <person name="Cosentino E."/>
            <person name="Cuine S."/>
            <person name="Li-Beisson Y."/>
            <person name="Delledonne M."/>
            <person name="Ballottari M."/>
        </authorList>
    </citation>
    <scope>NUCLEOTIDE SEQUENCE</scope>
    <source>
        <strain evidence="4">211/11P</strain>
        <tissue evidence="4">Whole cell</tissue>
    </source>
</reference>
<feature type="coiled-coil region" evidence="1">
    <location>
        <begin position="214"/>
        <end position="255"/>
    </location>
</feature>
<evidence type="ECO:0000256" key="2">
    <source>
        <dbReference type="SAM" id="MobiDB-lite"/>
    </source>
</evidence>
<dbReference type="InterPro" id="IPR036872">
    <property type="entry name" value="CH_dom_sf"/>
</dbReference>
<name>A0A9D4TF55_CHLVU</name>
<keyword evidence="1" id="KW-0175">Coiled coil</keyword>
<gene>
    <name evidence="4" type="ORF">D9Q98_009426</name>
</gene>
<evidence type="ECO:0000259" key="3">
    <source>
        <dbReference type="PROSITE" id="PS50021"/>
    </source>
</evidence>
<keyword evidence="5" id="KW-1185">Reference proteome</keyword>
<dbReference type="GO" id="GO:0051493">
    <property type="term" value="P:regulation of cytoskeleton organization"/>
    <property type="evidence" value="ECO:0007669"/>
    <property type="project" value="TreeGrafter"/>
</dbReference>
<dbReference type="Proteomes" id="UP001055712">
    <property type="component" value="Unassembled WGS sequence"/>
</dbReference>
<feature type="domain" description="Calponin-homology (CH)" evidence="3">
    <location>
        <begin position="8"/>
        <end position="116"/>
    </location>
</feature>
<evidence type="ECO:0000313" key="4">
    <source>
        <dbReference type="EMBL" id="KAI3424063.1"/>
    </source>
</evidence>
<feature type="region of interest" description="Disordered" evidence="2">
    <location>
        <begin position="124"/>
        <end position="155"/>
    </location>
</feature>